<evidence type="ECO:0000313" key="6">
    <source>
        <dbReference type="Proteomes" id="UP000228560"/>
    </source>
</evidence>
<dbReference type="CDD" id="cd05403">
    <property type="entry name" value="NT_KNTase_like"/>
    <property type="match status" value="1"/>
</dbReference>
<evidence type="ECO:0000313" key="7">
    <source>
        <dbReference type="Proteomes" id="UP000230646"/>
    </source>
</evidence>
<name>A0A1J5GX70_9BACT</name>
<dbReference type="InterPro" id="IPR002934">
    <property type="entry name" value="Polymerase_NTP_transf_dom"/>
</dbReference>
<dbReference type="AlphaFoldDB" id="A0A1J5GX70"/>
<evidence type="ECO:0000313" key="5">
    <source>
        <dbReference type="Proteomes" id="UP000182763"/>
    </source>
</evidence>
<dbReference type="EMBL" id="PFTV01000164">
    <property type="protein sequence ID" value="PJB55980.1"/>
    <property type="molecule type" value="Genomic_DNA"/>
</dbReference>
<dbReference type="InterPro" id="IPR043519">
    <property type="entry name" value="NT_sf"/>
</dbReference>
<sequence length="115" mass="13380">MKNLEQLNLKENEKKALLELKKRLLERFPDAEIVLYGSKARRDSNEESDIDVLVLLNREVNNTLEEKIFSTAFKIELKYDVIFGTIVYPQKFWDSPLGKAMPLHWNVDKEGVAIS</sequence>
<evidence type="ECO:0000259" key="1">
    <source>
        <dbReference type="Pfam" id="PF01909"/>
    </source>
</evidence>
<organism evidence="2 5">
    <name type="scientific">Candidatus Infernicultor aquiphilus</name>
    <dbReference type="NCBI Taxonomy" id="1805029"/>
    <lineage>
        <taxon>Bacteria</taxon>
        <taxon>Pseudomonadati</taxon>
        <taxon>Atribacterota</taxon>
        <taxon>Candidatus Phoenicimicrobiia</taxon>
        <taxon>Candidatus Pheonicimicrobiales</taxon>
        <taxon>Candidatus Phoenicimicrobiaceae</taxon>
        <taxon>Candidatus Infernicultor</taxon>
    </lineage>
</organism>
<dbReference type="EMBL" id="PFKO01000307">
    <property type="protein sequence ID" value="PIY31718.1"/>
    <property type="molecule type" value="Genomic_DNA"/>
</dbReference>
<dbReference type="GO" id="GO:0016779">
    <property type="term" value="F:nucleotidyltransferase activity"/>
    <property type="evidence" value="ECO:0007669"/>
    <property type="project" value="InterPro"/>
</dbReference>
<dbReference type="PANTHER" id="PTHR33933:SF1">
    <property type="entry name" value="PROTEIN ADENYLYLTRANSFERASE MNTA-RELATED"/>
    <property type="match status" value="1"/>
</dbReference>
<dbReference type="PANTHER" id="PTHR33933">
    <property type="entry name" value="NUCLEOTIDYLTRANSFERASE"/>
    <property type="match status" value="1"/>
</dbReference>
<evidence type="ECO:0000313" key="3">
    <source>
        <dbReference type="EMBL" id="PIY31718.1"/>
    </source>
</evidence>
<dbReference type="Proteomes" id="UP000228560">
    <property type="component" value="Unassembled WGS sequence"/>
</dbReference>
<evidence type="ECO:0000313" key="4">
    <source>
        <dbReference type="EMBL" id="PJB55980.1"/>
    </source>
</evidence>
<accession>A0A2M8CA95</accession>
<proteinExistence type="predicted"/>
<dbReference type="Pfam" id="PF01909">
    <property type="entry name" value="NTP_transf_2"/>
    <property type="match status" value="1"/>
</dbReference>
<accession>A0A2M7PM92</accession>
<reference evidence="6 7" key="2">
    <citation type="submission" date="2017-09" db="EMBL/GenBank/DDBJ databases">
        <title>Depth-based differentiation of microbial function through sediment-hosted aquifers and enrichment of novel symbionts in the deep terrestrial subsurface.</title>
        <authorList>
            <person name="Probst A.J."/>
            <person name="Ladd B."/>
            <person name="Jarett J.K."/>
            <person name="Geller-Mcgrath D.E."/>
            <person name="Sieber C.M."/>
            <person name="Emerson J.B."/>
            <person name="Anantharaman K."/>
            <person name="Thomas B.C."/>
            <person name="Malmstrom R."/>
            <person name="Stieglmeier M."/>
            <person name="Klingl A."/>
            <person name="Woyke T."/>
            <person name="Ryan C.M."/>
            <person name="Banfield J.F."/>
        </authorList>
    </citation>
    <scope>NUCLEOTIDE SEQUENCE [LARGE SCALE GENOMIC DNA]</scope>
    <source>
        <strain evidence="3">CG_4_10_14_3_um_filter_34_13</strain>
        <strain evidence="4">CG_4_9_14_3_um_filter_33_16</strain>
    </source>
</reference>
<dbReference type="Proteomes" id="UP000182763">
    <property type="component" value="Unassembled WGS sequence"/>
</dbReference>
<dbReference type="EMBL" id="MNYY01000065">
    <property type="protein sequence ID" value="OIP71520.1"/>
    <property type="molecule type" value="Genomic_DNA"/>
</dbReference>
<comment type="caution">
    <text evidence="2">The sequence shown here is derived from an EMBL/GenBank/DDBJ whole genome shotgun (WGS) entry which is preliminary data.</text>
</comment>
<dbReference type="Gene3D" id="3.30.460.10">
    <property type="entry name" value="Beta Polymerase, domain 2"/>
    <property type="match status" value="1"/>
</dbReference>
<dbReference type="RefSeq" id="WP_406608142.1">
    <property type="nucleotide sequence ID" value="NZ_PFKO01000307.1"/>
</dbReference>
<feature type="domain" description="Polymerase nucleotidyl transferase" evidence="1">
    <location>
        <begin position="19"/>
        <end position="82"/>
    </location>
</feature>
<dbReference type="STRING" id="1805029.AUK42_03375"/>
<reference evidence="2 5" key="1">
    <citation type="journal article" date="2016" name="Environ. Microbiol.">
        <title>Genomic resolution of a cold subsurface aquifer community provides metabolic insights for novel microbes adapted to high CO concentrations.</title>
        <authorList>
            <person name="Probst A.J."/>
            <person name="Castelle C.J."/>
            <person name="Singh A."/>
            <person name="Brown C.T."/>
            <person name="Anantharaman K."/>
            <person name="Sharon I."/>
            <person name="Hug L.A."/>
            <person name="Burstein D."/>
            <person name="Emerson J.B."/>
            <person name="Thomas B.C."/>
            <person name="Banfield J.F."/>
        </authorList>
    </citation>
    <scope>NUCLEOTIDE SEQUENCE [LARGE SCALE GENOMIC DNA]</scope>
    <source>
        <strain evidence="2">CG2_30_33_13</strain>
    </source>
</reference>
<dbReference type="Proteomes" id="UP000230646">
    <property type="component" value="Unassembled WGS sequence"/>
</dbReference>
<dbReference type="InterPro" id="IPR052548">
    <property type="entry name" value="Type_VII_TA_antitoxin"/>
</dbReference>
<dbReference type="SUPFAM" id="SSF81301">
    <property type="entry name" value="Nucleotidyltransferase"/>
    <property type="match status" value="1"/>
</dbReference>
<evidence type="ECO:0000313" key="2">
    <source>
        <dbReference type="EMBL" id="OIP71520.1"/>
    </source>
</evidence>
<protein>
    <submittedName>
        <fullName evidence="3">Nucleotidyltransferase domain-containing protein</fullName>
    </submittedName>
</protein>
<gene>
    <name evidence="2" type="ORF">AUK42_03375</name>
    <name evidence="4" type="ORF">CO097_06470</name>
    <name evidence="3" type="ORF">COZ07_08300</name>
</gene>
<accession>A0A1J5GX70</accession>
<keyword evidence="3" id="KW-0808">Transferase</keyword>